<dbReference type="PANTHER" id="PTHR35711:SF1">
    <property type="entry name" value="ECTODERMAL, ISOFORM F"/>
    <property type="match status" value="1"/>
</dbReference>
<evidence type="ECO:0000313" key="3">
    <source>
        <dbReference type="EMBL" id="CAK9326126.1"/>
    </source>
</evidence>
<proteinExistence type="predicted"/>
<reference evidence="3 4" key="1">
    <citation type="submission" date="2024-03" db="EMBL/GenBank/DDBJ databases">
        <authorList>
            <person name="Gkanogiannis A."/>
            <person name="Becerra Lopez-Lavalle L."/>
        </authorList>
    </citation>
    <scope>NUCLEOTIDE SEQUENCE [LARGE SCALE GENOMIC DNA]</scope>
</reference>
<keyword evidence="2" id="KW-1133">Transmembrane helix</keyword>
<feature type="compositionally biased region" description="Basic residues" evidence="1">
    <location>
        <begin position="101"/>
        <end position="111"/>
    </location>
</feature>
<accession>A0ABP0Z313</accession>
<evidence type="ECO:0000313" key="4">
    <source>
        <dbReference type="Proteomes" id="UP001642487"/>
    </source>
</evidence>
<feature type="transmembrane region" description="Helical" evidence="2">
    <location>
        <begin position="60"/>
        <end position="83"/>
    </location>
</feature>
<keyword evidence="2" id="KW-0812">Transmembrane</keyword>
<organism evidence="3 4">
    <name type="scientific">Citrullus colocynthis</name>
    <name type="common">colocynth</name>
    <dbReference type="NCBI Taxonomy" id="252529"/>
    <lineage>
        <taxon>Eukaryota</taxon>
        <taxon>Viridiplantae</taxon>
        <taxon>Streptophyta</taxon>
        <taxon>Embryophyta</taxon>
        <taxon>Tracheophyta</taxon>
        <taxon>Spermatophyta</taxon>
        <taxon>Magnoliopsida</taxon>
        <taxon>eudicotyledons</taxon>
        <taxon>Gunneridae</taxon>
        <taxon>Pentapetalae</taxon>
        <taxon>rosids</taxon>
        <taxon>fabids</taxon>
        <taxon>Cucurbitales</taxon>
        <taxon>Cucurbitaceae</taxon>
        <taxon>Benincaseae</taxon>
        <taxon>Citrullus</taxon>
    </lineage>
</organism>
<feature type="compositionally biased region" description="Acidic residues" evidence="1">
    <location>
        <begin position="118"/>
        <end position="142"/>
    </location>
</feature>
<dbReference type="EMBL" id="OZ021741">
    <property type="protein sequence ID" value="CAK9326126.1"/>
    <property type="molecule type" value="Genomic_DNA"/>
</dbReference>
<feature type="region of interest" description="Disordered" evidence="1">
    <location>
        <begin position="91"/>
        <end position="229"/>
    </location>
</feature>
<feature type="compositionally biased region" description="Acidic residues" evidence="1">
    <location>
        <begin position="175"/>
        <end position="220"/>
    </location>
</feature>
<keyword evidence="4" id="KW-1185">Reference proteome</keyword>
<evidence type="ECO:0000256" key="2">
    <source>
        <dbReference type="SAM" id="Phobius"/>
    </source>
</evidence>
<evidence type="ECO:0000256" key="1">
    <source>
        <dbReference type="SAM" id="MobiDB-lite"/>
    </source>
</evidence>
<dbReference type="Proteomes" id="UP001642487">
    <property type="component" value="Chromosome 7"/>
</dbReference>
<name>A0ABP0Z313_9ROSI</name>
<sequence>MGNYPSPSITSINYGYAPLLGFPQHFSPNYPHLFVAAPLPTFFGPYTTMDTQTSYVHQRLLLTCAGGFSATLLTLVALAELIASSQFMDSNKMNGIDASNNKRKSKSRKCQTTKPIDGEENENENNDSDNELGEDQEVLENGEEGKNAPTKDGANGGEDASNDNGNDGSEHSGEGGDDDEEDNDDGGSDENNEDNNEDEEDVDEEDIEEDNFEEDDDEETLPPPKKRKK</sequence>
<keyword evidence="2" id="KW-0472">Membrane</keyword>
<protein>
    <submittedName>
        <fullName evidence="3">Uncharacterized protein</fullName>
    </submittedName>
</protein>
<gene>
    <name evidence="3" type="ORF">CITCOLO1_LOCUS18464</name>
</gene>
<dbReference type="PANTHER" id="PTHR35711">
    <property type="entry name" value="EXPRESSED PROTEIN"/>
    <property type="match status" value="1"/>
</dbReference>